<keyword evidence="1" id="KW-0503">Monooxygenase</keyword>
<dbReference type="SUPFAM" id="SSF48264">
    <property type="entry name" value="Cytochrome P450"/>
    <property type="match status" value="1"/>
</dbReference>
<evidence type="ECO:0000313" key="2">
    <source>
        <dbReference type="EMBL" id="SOQ54127.1"/>
    </source>
</evidence>
<name>A0A2H1WM88_SPOFR</name>
<dbReference type="GO" id="GO:0005506">
    <property type="term" value="F:iron ion binding"/>
    <property type="evidence" value="ECO:0007669"/>
    <property type="project" value="InterPro"/>
</dbReference>
<organism evidence="2">
    <name type="scientific">Spodoptera frugiperda</name>
    <name type="common">Fall armyworm</name>
    <dbReference type="NCBI Taxonomy" id="7108"/>
    <lineage>
        <taxon>Eukaryota</taxon>
        <taxon>Metazoa</taxon>
        <taxon>Ecdysozoa</taxon>
        <taxon>Arthropoda</taxon>
        <taxon>Hexapoda</taxon>
        <taxon>Insecta</taxon>
        <taxon>Pterygota</taxon>
        <taxon>Neoptera</taxon>
        <taxon>Endopterygota</taxon>
        <taxon>Lepidoptera</taxon>
        <taxon>Glossata</taxon>
        <taxon>Ditrysia</taxon>
        <taxon>Noctuoidea</taxon>
        <taxon>Noctuidae</taxon>
        <taxon>Amphipyrinae</taxon>
        <taxon>Spodoptera</taxon>
    </lineage>
</organism>
<dbReference type="InterPro" id="IPR036396">
    <property type="entry name" value="Cyt_P450_sf"/>
</dbReference>
<dbReference type="GO" id="GO:0016705">
    <property type="term" value="F:oxidoreductase activity, acting on paired donors, with incorporation or reduction of molecular oxygen"/>
    <property type="evidence" value="ECO:0007669"/>
    <property type="project" value="InterPro"/>
</dbReference>
<dbReference type="GO" id="GO:0020037">
    <property type="term" value="F:heme binding"/>
    <property type="evidence" value="ECO:0007669"/>
    <property type="project" value="InterPro"/>
</dbReference>
<dbReference type="EMBL" id="ODYU01009589">
    <property type="protein sequence ID" value="SOQ54127.1"/>
    <property type="molecule type" value="Genomic_DNA"/>
</dbReference>
<sequence>MSAARRRVDNFVSLTTKIISYYTYIHTYRHAFYPRRGRQRCTLRHVMPLYNVHPLFTIYSVLLPKIRKKPSNTLPDPGIEPETPFPSQILTIYYMGLITQLMVKSGCTLYSGIMCRNALLTSNKVNQKGPLYEYLVPMIGYGILSGGPIWRSHRKIVTPSYNKKSVENFSPIFNREAEQLASVICQKDPKKSFNVYKDIVRFTTQSVNPYKWPYLTKGLFSHGVGLSINYHACSMRVGDFKLMIRNYT</sequence>
<proteinExistence type="predicted"/>
<dbReference type="AlphaFoldDB" id="A0A2H1WM88"/>
<reference evidence="2" key="1">
    <citation type="submission" date="2016-07" db="EMBL/GenBank/DDBJ databases">
        <authorList>
            <person name="Bretaudeau A."/>
        </authorList>
    </citation>
    <scope>NUCLEOTIDE SEQUENCE</scope>
    <source>
        <strain evidence="2">Rice</strain>
        <tissue evidence="2">Whole body</tissue>
    </source>
</reference>
<dbReference type="GO" id="GO:0004497">
    <property type="term" value="F:monooxygenase activity"/>
    <property type="evidence" value="ECO:0007669"/>
    <property type="project" value="UniProtKB-KW"/>
</dbReference>
<dbReference type="Gene3D" id="1.10.630.10">
    <property type="entry name" value="Cytochrome P450"/>
    <property type="match status" value="1"/>
</dbReference>
<gene>
    <name evidence="2" type="ORF">SFRICE_027526</name>
</gene>
<evidence type="ECO:0000256" key="1">
    <source>
        <dbReference type="ARBA" id="ARBA00023033"/>
    </source>
</evidence>
<protein>
    <submittedName>
        <fullName evidence="2">SFRICE_027526</fullName>
    </submittedName>
</protein>
<accession>A0A2H1WM88</accession>
<keyword evidence="1" id="KW-0560">Oxidoreductase</keyword>